<dbReference type="PANTHER" id="PTHR43133:SF46">
    <property type="entry name" value="RNA POLYMERASE SIGMA-70 FACTOR ECF SUBFAMILY"/>
    <property type="match status" value="1"/>
</dbReference>
<dbReference type="InterPro" id="IPR014284">
    <property type="entry name" value="RNA_pol_sigma-70_dom"/>
</dbReference>
<dbReference type="InterPro" id="IPR036388">
    <property type="entry name" value="WH-like_DNA-bd_sf"/>
</dbReference>
<evidence type="ECO:0000259" key="5">
    <source>
        <dbReference type="Pfam" id="PF04542"/>
    </source>
</evidence>
<comment type="caution">
    <text evidence="7">The sequence shown here is derived from an EMBL/GenBank/DDBJ whole genome shotgun (WGS) entry which is preliminary data.</text>
</comment>
<dbReference type="AlphaFoldDB" id="A0A434AF26"/>
<dbReference type="RefSeq" id="WP_127344970.1">
    <property type="nucleotide sequence ID" value="NZ_RJJX01000036.1"/>
</dbReference>
<dbReference type="Gene3D" id="1.10.10.10">
    <property type="entry name" value="Winged helix-like DNA-binding domain superfamily/Winged helix DNA-binding domain"/>
    <property type="match status" value="1"/>
</dbReference>
<keyword evidence="2" id="KW-0805">Transcription regulation</keyword>
<dbReference type="OrthoDB" id="9782991at2"/>
<evidence type="ECO:0000256" key="4">
    <source>
        <dbReference type="ARBA" id="ARBA00023163"/>
    </source>
</evidence>
<dbReference type="Pfam" id="PF04542">
    <property type="entry name" value="Sigma70_r2"/>
    <property type="match status" value="1"/>
</dbReference>
<dbReference type="Proteomes" id="UP000282985">
    <property type="component" value="Unassembled WGS sequence"/>
</dbReference>
<reference evidence="7 8" key="1">
    <citation type="submission" date="2018-11" db="EMBL/GenBank/DDBJ databases">
        <title>Parancylomarina longa gen. nov., sp. nov., isolated from sediments of southern Okinawa.</title>
        <authorList>
            <person name="Fu T."/>
        </authorList>
    </citation>
    <scope>NUCLEOTIDE SEQUENCE [LARGE SCALE GENOMIC DNA]</scope>
    <source>
        <strain evidence="7 8">T3-2 S1-C</strain>
    </source>
</reference>
<dbReference type="SUPFAM" id="SSF88946">
    <property type="entry name" value="Sigma2 domain of RNA polymerase sigma factors"/>
    <property type="match status" value="1"/>
</dbReference>
<feature type="domain" description="RNA polymerase sigma factor 70 region 4 type 2" evidence="6">
    <location>
        <begin position="105"/>
        <end position="153"/>
    </location>
</feature>
<proteinExistence type="inferred from homology"/>
<dbReference type="NCBIfam" id="TIGR02937">
    <property type="entry name" value="sigma70-ECF"/>
    <property type="match status" value="1"/>
</dbReference>
<dbReference type="Gene3D" id="1.10.1740.10">
    <property type="match status" value="1"/>
</dbReference>
<gene>
    <name evidence="7" type="ORF">DLK05_16020</name>
</gene>
<dbReference type="SUPFAM" id="SSF88659">
    <property type="entry name" value="Sigma3 and sigma4 domains of RNA polymerase sigma factors"/>
    <property type="match status" value="1"/>
</dbReference>
<sequence>MTQEEFKILFDKNFDAIRNYIYYRSGDEELATDIAQDSFMKVWEKDLLFDEKPLKSLLYKIASDLFISKYRRNKVAQKYLVKLEPSIDRYSPEEELQYKELKLKYEVALQELSEKQRVVFLMSRMEGLKYQEIADRLDLSVKAVEKRMTNALSYLRKALGR</sequence>
<protein>
    <submittedName>
        <fullName evidence="7">Sigma-70 family RNA polymerase sigma factor</fullName>
    </submittedName>
</protein>
<evidence type="ECO:0000313" key="8">
    <source>
        <dbReference type="Proteomes" id="UP000282985"/>
    </source>
</evidence>
<dbReference type="GO" id="GO:0003677">
    <property type="term" value="F:DNA binding"/>
    <property type="evidence" value="ECO:0007669"/>
    <property type="project" value="InterPro"/>
</dbReference>
<dbReference type="InterPro" id="IPR013324">
    <property type="entry name" value="RNA_pol_sigma_r3/r4-like"/>
</dbReference>
<keyword evidence="8" id="KW-1185">Reference proteome</keyword>
<dbReference type="InterPro" id="IPR013325">
    <property type="entry name" value="RNA_pol_sigma_r2"/>
</dbReference>
<dbReference type="InterPro" id="IPR039425">
    <property type="entry name" value="RNA_pol_sigma-70-like"/>
</dbReference>
<organism evidence="7 8">
    <name type="scientific">Ancylomarina longa</name>
    <dbReference type="NCBI Taxonomy" id="2487017"/>
    <lineage>
        <taxon>Bacteria</taxon>
        <taxon>Pseudomonadati</taxon>
        <taxon>Bacteroidota</taxon>
        <taxon>Bacteroidia</taxon>
        <taxon>Marinilabiliales</taxon>
        <taxon>Marinifilaceae</taxon>
        <taxon>Ancylomarina</taxon>
    </lineage>
</organism>
<dbReference type="GO" id="GO:0006352">
    <property type="term" value="P:DNA-templated transcription initiation"/>
    <property type="evidence" value="ECO:0007669"/>
    <property type="project" value="InterPro"/>
</dbReference>
<keyword evidence="4" id="KW-0804">Transcription</keyword>
<evidence type="ECO:0000313" key="7">
    <source>
        <dbReference type="EMBL" id="RUT72925.1"/>
    </source>
</evidence>
<feature type="domain" description="RNA polymerase sigma-70 region 2" evidence="5">
    <location>
        <begin position="9"/>
        <end position="74"/>
    </location>
</feature>
<accession>A0A434AF26</accession>
<evidence type="ECO:0000256" key="1">
    <source>
        <dbReference type="ARBA" id="ARBA00010641"/>
    </source>
</evidence>
<comment type="similarity">
    <text evidence="1">Belongs to the sigma-70 factor family. ECF subfamily.</text>
</comment>
<dbReference type="InterPro" id="IPR007627">
    <property type="entry name" value="RNA_pol_sigma70_r2"/>
</dbReference>
<dbReference type="EMBL" id="RJJX01000036">
    <property type="protein sequence ID" value="RUT72925.1"/>
    <property type="molecule type" value="Genomic_DNA"/>
</dbReference>
<dbReference type="CDD" id="cd06171">
    <property type="entry name" value="Sigma70_r4"/>
    <property type="match status" value="1"/>
</dbReference>
<dbReference type="GO" id="GO:0016987">
    <property type="term" value="F:sigma factor activity"/>
    <property type="evidence" value="ECO:0007669"/>
    <property type="project" value="UniProtKB-KW"/>
</dbReference>
<evidence type="ECO:0000256" key="2">
    <source>
        <dbReference type="ARBA" id="ARBA00023015"/>
    </source>
</evidence>
<dbReference type="Pfam" id="PF08281">
    <property type="entry name" value="Sigma70_r4_2"/>
    <property type="match status" value="1"/>
</dbReference>
<evidence type="ECO:0000256" key="3">
    <source>
        <dbReference type="ARBA" id="ARBA00023082"/>
    </source>
</evidence>
<evidence type="ECO:0000259" key="6">
    <source>
        <dbReference type="Pfam" id="PF08281"/>
    </source>
</evidence>
<dbReference type="InterPro" id="IPR013249">
    <property type="entry name" value="RNA_pol_sigma70_r4_t2"/>
</dbReference>
<dbReference type="PANTHER" id="PTHR43133">
    <property type="entry name" value="RNA POLYMERASE ECF-TYPE SIGMA FACTO"/>
    <property type="match status" value="1"/>
</dbReference>
<keyword evidence="3" id="KW-0731">Sigma factor</keyword>
<name>A0A434AF26_9BACT</name>